<dbReference type="Proteomes" id="UP000029640">
    <property type="component" value="Unassembled WGS sequence"/>
</dbReference>
<sequence length="108" mass="12441">MVIELIDLFVLAFFGSAGYYLFSATRVRELAIQAVRRASRDGDFQFLDDSVALQRVSLSRDSSGRWRMWRQYRFEYSYDGVQREAGAVIMLGKRLQSLVVTEPGQVLH</sequence>
<name>A0A095VVU6_9GAMM</name>
<dbReference type="AlphaFoldDB" id="A0A095VVU6"/>
<keyword evidence="1" id="KW-0472">Membrane</keyword>
<accession>A0A095VVU6</accession>
<keyword evidence="1" id="KW-0812">Transmembrane</keyword>
<evidence type="ECO:0000313" key="2">
    <source>
        <dbReference type="EMBL" id="KGE05138.1"/>
    </source>
</evidence>
<dbReference type="HOGENOM" id="CLU_136199_0_1_6"/>
<organism evidence="2 3">
    <name type="scientific">Pseudohaliea rubra DSM 19751</name>
    <dbReference type="NCBI Taxonomy" id="1265313"/>
    <lineage>
        <taxon>Bacteria</taxon>
        <taxon>Pseudomonadati</taxon>
        <taxon>Pseudomonadota</taxon>
        <taxon>Gammaproteobacteria</taxon>
        <taxon>Cellvibrionales</taxon>
        <taxon>Halieaceae</taxon>
        <taxon>Pseudohaliea</taxon>
    </lineage>
</organism>
<dbReference type="eggNOG" id="ENOG5032ZC9">
    <property type="taxonomic scope" value="Bacteria"/>
</dbReference>
<evidence type="ECO:0008006" key="4">
    <source>
        <dbReference type="Google" id="ProtNLM"/>
    </source>
</evidence>
<dbReference type="OrthoDB" id="5959530at2"/>
<evidence type="ECO:0000313" key="3">
    <source>
        <dbReference type="Proteomes" id="UP000029640"/>
    </source>
</evidence>
<feature type="transmembrane region" description="Helical" evidence="1">
    <location>
        <begin position="6"/>
        <end position="22"/>
    </location>
</feature>
<keyword evidence="3" id="KW-1185">Reference proteome</keyword>
<reference evidence="2 3" key="1">
    <citation type="journal article" date="2014" name="Genome Announc.">
        <title>Genome Sequence of Gammaproteobacterial Pseudohaliea rubra Type Strain DSM 19751, Isolated from Coastal Seawater of the Mediterranean Sea.</title>
        <authorList>
            <person name="Spring S."/>
            <person name="Fiebig A."/>
            <person name="Riedel T."/>
            <person name="Goker M."/>
            <person name="Klenk H.P."/>
        </authorList>
    </citation>
    <scope>NUCLEOTIDE SEQUENCE [LARGE SCALE GENOMIC DNA]</scope>
    <source>
        <strain evidence="2 3">DSM 19751</strain>
    </source>
</reference>
<keyword evidence="1" id="KW-1133">Transmembrane helix</keyword>
<dbReference type="Pfam" id="PF11743">
    <property type="entry name" value="DUF3301"/>
    <property type="match status" value="1"/>
</dbReference>
<dbReference type="InterPro" id="IPR021732">
    <property type="entry name" value="DUF3301"/>
</dbReference>
<gene>
    <name evidence="2" type="ORF">HRUBRA_00340</name>
</gene>
<dbReference type="EMBL" id="AUVB01000012">
    <property type="protein sequence ID" value="KGE05138.1"/>
    <property type="molecule type" value="Genomic_DNA"/>
</dbReference>
<protein>
    <recommendedName>
        <fullName evidence="4">DUF3301 domain-containing protein</fullName>
    </recommendedName>
</protein>
<proteinExistence type="predicted"/>
<comment type="caution">
    <text evidence="2">The sequence shown here is derived from an EMBL/GenBank/DDBJ whole genome shotgun (WGS) entry which is preliminary data.</text>
</comment>
<dbReference type="STRING" id="1265313.HRUBRA_00340"/>
<evidence type="ECO:0000256" key="1">
    <source>
        <dbReference type="SAM" id="Phobius"/>
    </source>
</evidence>
<dbReference type="RefSeq" id="WP_035514410.1">
    <property type="nucleotide sequence ID" value="NZ_KN234748.1"/>
</dbReference>